<evidence type="ECO:0000313" key="4">
    <source>
        <dbReference type="Proteomes" id="UP000006039"/>
    </source>
</evidence>
<dbReference type="OrthoDB" id="1922282at2759"/>
<protein>
    <recommendedName>
        <fullName evidence="1">DnaJ homologue subfamily C member 28 conserved domain-containing protein</fullName>
    </recommendedName>
</protein>
<dbReference type="RefSeq" id="XP_009230617.1">
    <property type="nucleotide sequence ID" value="XM_009232353.1"/>
</dbReference>
<dbReference type="STRING" id="644352.J3PLF8"/>
<gene>
    <name evidence="3" type="primary">20354886</name>
    <name evidence="2" type="ORF">GGTG_14428</name>
</gene>
<evidence type="ECO:0000313" key="3">
    <source>
        <dbReference type="EnsemblFungi" id="EJT67995"/>
    </source>
</evidence>
<dbReference type="EnsemblFungi" id="EJT67995">
    <property type="protein sequence ID" value="EJT67995"/>
    <property type="gene ID" value="GGTG_14428"/>
</dbReference>
<feature type="domain" description="DnaJ homologue subfamily C member 28 conserved" evidence="1">
    <location>
        <begin position="1"/>
        <end position="29"/>
    </location>
</feature>
<reference evidence="4" key="1">
    <citation type="submission" date="2010-07" db="EMBL/GenBank/DDBJ databases">
        <title>The genome sequence of Gaeumannomyces graminis var. tritici strain R3-111a-1.</title>
        <authorList>
            <consortium name="The Broad Institute Genome Sequencing Platform"/>
            <person name="Ma L.-J."/>
            <person name="Dead R."/>
            <person name="Young S."/>
            <person name="Zeng Q."/>
            <person name="Koehrsen M."/>
            <person name="Alvarado L."/>
            <person name="Berlin A."/>
            <person name="Chapman S.B."/>
            <person name="Chen Z."/>
            <person name="Freedman E."/>
            <person name="Gellesch M."/>
            <person name="Goldberg J."/>
            <person name="Griggs A."/>
            <person name="Gujja S."/>
            <person name="Heilman E.R."/>
            <person name="Heiman D."/>
            <person name="Hepburn T."/>
            <person name="Howarth C."/>
            <person name="Jen D."/>
            <person name="Larson L."/>
            <person name="Mehta T."/>
            <person name="Neiman D."/>
            <person name="Pearson M."/>
            <person name="Roberts A."/>
            <person name="Saif S."/>
            <person name="Shea T."/>
            <person name="Shenoy N."/>
            <person name="Sisk P."/>
            <person name="Stolte C."/>
            <person name="Sykes S."/>
            <person name="Walk T."/>
            <person name="White J."/>
            <person name="Yandava C."/>
            <person name="Haas B."/>
            <person name="Nusbaum C."/>
            <person name="Birren B."/>
        </authorList>
    </citation>
    <scope>NUCLEOTIDE SEQUENCE [LARGE SCALE GENOMIC DNA]</scope>
    <source>
        <strain evidence="4">R3-111a-1</strain>
    </source>
</reference>
<sequence length="247" mass="27249">MNKMIKRQDIVPPWIEKQQELAKALRTFRARLRNDWRRHAARSIAGMGGSLERQAARAEGYAAVEARRNPGRGKVGKTAVPASEAGDPVMAKMRKELGDEVIQEALGEGSAPSRASAVDSEAPHPFRDPAWEAAEKAYMELAVSNLNSITRSYNLMAPDLAKKPYFMLQRELDACLADVAPLLADTIGERARRPQRSLLDGAAGGAQKGVLARLGGEGWVSKAKVYDSKAPHYGFKEMWRDFFAKWS</sequence>
<proteinExistence type="predicted"/>
<organism evidence="2">
    <name type="scientific">Gaeumannomyces tritici (strain R3-111a-1)</name>
    <name type="common">Wheat and barley take-all root rot fungus</name>
    <name type="synonym">Gaeumannomyces graminis var. tritici</name>
    <dbReference type="NCBI Taxonomy" id="644352"/>
    <lineage>
        <taxon>Eukaryota</taxon>
        <taxon>Fungi</taxon>
        <taxon>Dikarya</taxon>
        <taxon>Ascomycota</taxon>
        <taxon>Pezizomycotina</taxon>
        <taxon>Sordariomycetes</taxon>
        <taxon>Sordariomycetidae</taxon>
        <taxon>Magnaporthales</taxon>
        <taxon>Magnaporthaceae</taxon>
        <taxon>Gaeumannomyces</taxon>
    </lineage>
</organism>
<dbReference type="InterPro" id="IPR018961">
    <property type="entry name" value="DnaJ_homolog_subfam-C_membr-28"/>
</dbReference>
<reference evidence="2" key="3">
    <citation type="submission" date="2010-09" db="EMBL/GenBank/DDBJ databases">
        <title>Annotation of Gaeumannomyces graminis var. tritici R3-111a-1.</title>
        <authorList>
            <consortium name="The Broad Institute Genome Sequencing Platform"/>
            <person name="Ma L.-J."/>
            <person name="Dead R."/>
            <person name="Young S.K."/>
            <person name="Zeng Q."/>
            <person name="Gargeya S."/>
            <person name="Fitzgerald M."/>
            <person name="Haas B."/>
            <person name="Abouelleil A."/>
            <person name="Alvarado L."/>
            <person name="Arachchi H.M."/>
            <person name="Berlin A."/>
            <person name="Brown A."/>
            <person name="Chapman S.B."/>
            <person name="Chen Z."/>
            <person name="Dunbar C."/>
            <person name="Freedman E."/>
            <person name="Gearin G."/>
            <person name="Gellesch M."/>
            <person name="Goldberg J."/>
            <person name="Griggs A."/>
            <person name="Gujja S."/>
            <person name="Heiman D."/>
            <person name="Howarth C."/>
            <person name="Larson L."/>
            <person name="Lui A."/>
            <person name="MacDonald P.J.P."/>
            <person name="Mehta T."/>
            <person name="Montmayeur A."/>
            <person name="Murphy C."/>
            <person name="Neiman D."/>
            <person name="Pearson M."/>
            <person name="Priest M."/>
            <person name="Roberts A."/>
            <person name="Saif S."/>
            <person name="Shea T."/>
            <person name="Shenoy N."/>
            <person name="Sisk P."/>
            <person name="Stolte C."/>
            <person name="Sykes S."/>
            <person name="Yandava C."/>
            <person name="Wortman J."/>
            <person name="Nusbaum C."/>
            <person name="Birren B."/>
        </authorList>
    </citation>
    <scope>NUCLEOTIDE SEQUENCE</scope>
    <source>
        <strain evidence="2">R3-111a-1</strain>
    </source>
</reference>
<dbReference type="EMBL" id="GL385806">
    <property type="protein sequence ID" value="EJT67995.1"/>
    <property type="molecule type" value="Genomic_DNA"/>
</dbReference>
<evidence type="ECO:0000313" key="2">
    <source>
        <dbReference type="EMBL" id="EJT67995.1"/>
    </source>
</evidence>
<dbReference type="Pfam" id="PF09350">
    <property type="entry name" value="DJC28_CD"/>
    <property type="match status" value="1"/>
</dbReference>
<dbReference type="GeneID" id="20354886"/>
<dbReference type="Proteomes" id="UP000006039">
    <property type="component" value="Unassembled WGS sequence"/>
</dbReference>
<dbReference type="PANTHER" id="PTHR39394">
    <property type="entry name" value="YALI0E31793P"/>
    <property type="match status" value="1"/>
</dbReference>
<name>J3PLF8_GAET3</name>
<reference evidence="3" key="4">
    <citation type="journal article" date="2015" name="G3 (Bethesda)">
        <title>Genome sequences of three phytopathogenic species of the Magnaporthaceae family of fungi.</title>
        <authorList>
            <person name="Okagaki L.H."/>
            <person name="Nunes C.C."/>
            <person name="Sailsbery J."/>
            <person name="Clay B."/>
            <person name="Brown D."/>
            <person name="John T."/>
            <person name="Oh Y."/>
            <person name="Young N."/>
            <person name="Fitzgerald M."/>
            <person name="Haas B.J."/>
            <person name="Zeng Q."/>
            <person name="Young S."/>
            <person name="Adiconis X."/>
            <person name="Fan L."/>
            <person name="Levin J.Z."/>
            <person name="Mitchell T.K."/>
            <person name="Okubara P.A."/>
            <person name="Farman M.L."/>
            <person name="Kohn L.M."/>
            <person name="Birren B."/>
            <person name="Ma L.-J."/>
            <person name="Dean R.A."/>
        </authorList>
    </citation>
    <scope>NUCLEOTIDE SEQUENCE</scope>
    <source>
        <strain evidence="3">R3-111a-1</strain>
    </source>
</reference>
<dbReference type="HOGENOM" id="CLU_019422_0_0_1"/>
<accession>J3PLF8</accession>
<keyword evidence="4" id="KW-1185">Reference proteome</keyword>
<dbReference type="AlphaFoldDB" id="J3PLF8"/>
<reference evidence="3" key="5">
    <citation type="submission" date="2018-04" db="UniProtKB">
        <authorList>
            <consortium name="EnsemblFungi"/>
        </authorList>
    </citation>
    <scope>IDENTIFICATION</scope>
    <source>
        <strain evidence="3">R3-111a-1</strain>
    </source>
</reference>
<dbReference type="VEuPathDB" id="FungiDB:GGTG_14428"/>
<dbReference type="eggNOG" id="ENOG502RFG7">
    <property type="taxonomic scope" value="Eukaryota"/>
</dbReference>
<dbReference type="PANTHER" id="PTHR39394:SF1">
    <property type="entry name" value="DNAJ HOMOLOGUE SUBFAMILY C MEMBER 28 CONSERVED DOMAIN-CONTAINING PROTEIN"/>
    <property type="match status" value="1"/>
</dbReference>
<reference evidence="2" key="2">
    <citation type="submission" date="2010-07" db="EMBL/GenBank/DDBJ databases">
        <authorList>
            <consortium name="The Broad Institute Genome Sequencing Platform"/>
            <consortium name="Broad Institute Genome Sequencing Center for Infectious Disease"/>
            <person name="Ma L.-J."/>
            <person name="Dead R."/>
            <person name="Young S."/>
            <person name="Zeng Q."/>
            <person name="Koehrsen M."/>
            <person name="Alvarado L."/>
            <person name="Berlin A."/>
            <person name="Chapman S.B."/>
            <person name="Chen Z."/>
            <person name="Freedman E."/>
            <person name="Gellesch M."/>
            <person name="Goldberg J."/>
            <person name="Griggs A."/>
            <person name="Gujja S."/>
            <person name="Heilman E.R."/>
            <person name="Heiman D."/>
            <person name="Hepburn T."/>
            <person name="Howarth C."/>
            <person name="Jen D."/>
            <person name="Larson L."/>
            <person name="Mehta T."/>
            <person name="Neiman D."/>
            <person name="Pearson M."/>
            <person name="Roberts A."/>
            <person name="Saif S."/>
            <person name="Shea T."/>
            <person name="Shenoy N."/>
            <person name="Sisk P."/>
            <person name="Stolte C."/>
            <person name="Sykes S."/>
            <person name="Walk T."/>
            <person name="White J."/>
            <person name="Yandava C."/>
            <person name="Haas B."/>
            <person name="Nusbaum C."/>
            <person name="Birren B."/>
        </authorList>
    </citation>
    <scope>NUCLEOTIDE SEQUENCE</scope>
    <source>
        <strain evidence="2">R3-111a-1</strain>
    </source>
</reference>
<evidence type="ECO:0000259" key="1">
    <source>
        <dbReference type="Pfam" id="PF09350"/>
    </source>
</evidence>